<evidence type="ECO:0000256" key="1">
    <source>
        <dbReference type="SAM" id="Phobius"/>
    </source>
</evidence>
<evidence type="ECO:0000313" key="2">
    <source>
        <dbReference type="EMBL" id="MBB4964491.1"/>
    </source>
</evidence>
<feature type="transmembrane region" description="Helical" evidence="1">
    <location>
        <begin position="12"/>
        <end position="31"/>
    </location>
</feature>
<protein>
    <submittedName>
        <fullName evidence="2">Uncharacterized protein</fullName>
    </submittedName>
</protein>
<feature type="transmembrane region" description="Helical" evidence="1">
    <location>
        <begin position="37"/>
        <end position="59"/>
    </location>
</feature>
<keyword evidence="1" id="KW-1133">Transmembrane helix</keyword>
<dbReference type="RefSeq" id="WP_184667529.1">
    <property type="nucleotide sequence ID" value="NZ_BAABAI010000031.1"/>
</dbReference>
<sequence length="62" mass="7103">MTNRSTDRLPVSAWVLAIVVTIATKFLLRYLYPGMPWYISTLLSLVILNVVLGVAWLVLRRK</sequence>
<name>A0A7W7T0U2_9PSEU</name>
<keyword evidence="1" id="KW-0812">Transmembrane</keyword>
<keyword evidence="1" id="KW-0472">Membrane</keyword>
<comment type="caution">
    <text evidence="2">The sequence shown here is derived from an EMBL/GenBank/DDBJ whole genome shotgun (WGS) entry which is preliminary data.</text>
</comment>
<accession>A0A7W7T0U2</accession>
<organism evidence="2 3">
    <name type="scientific">Saccharothrix violaceirubra</name>
    <dbReference type="NCBI Taxonomy" id="413306"/>
    <lineage>
        <taxon>Bacteria</taxon>
        <taxon>Bacillati</taxon>
        <taxon>Actinomycetota</taxon>
        <taxon>Actinomycetes</taxon>
        <taxon>Pseudonocardiales</taxon>
        <taxon>Pseudonocardiaceae</taxon>
        <taxon>Saccharothrix</taxon>
    </lineage>
</organism>
<dbReference type="EMBL" id="JACHJS010000001">
    <property type="protein sequence ID" value="MBB4964491.1"/>
    <property type="molecule type" value="Genomic_DNA"/>
</dbReference>
<dbReference type="Proteomes" id="UP000542674">
    <property type="component" value="Unassembled WGS sequence"/>
</dbReference>
<dbReference type="AlphaFoldDB" id="A0A7W7T0U2"/>
<gene>
    <name evidence="2" type="ORF">F4559_001850</name>
</gene>
<evidence type="ECO:0000313" key="3">
    <source>
        <dbReference type="Proteomes" id="UP000542674"/>
    </source>
</evidence>
<proteinExistence type="predicted"/>
<reference evidence="2 3" key="1">
    <citation type="submission" date="2020-08" db="EMBL/GenBank/DDBJ databases">
        <title>Sequencing the genomes of 1000 actinobacteria strains.</title>
        <authorList>
            <person name="Klenk H.-P."/>
        </authorList>
    </citation>
    <scope>NUCLEOTIDE SEQUENCE [LARGE SCALE GENOMIC DNA]</scope>
    <source>
        <strain evidence="2 3">DSM 45084</strain>
    </source>
</reference>
<keyword evidence="3" id="KW-1185">Reference proteome</keyword>